<evidence type="ECO:0000313" key="2">
    <source>
        <dbReference type="EMBL" id="CAA9341384.1"/>
    </source>
</evidence>
<protein>
    <submittedName>
        <fullName evidence="2">Ribonucleotide reductase transcriptional regulator NrdR</fullName>
    </submittedName>
</protein>
<name>A0A6J4LU27_9BACT</name>
<gene>
    <name evidence="2" type="ORF">AVDCRST_MAG68-3003</name>
</gene>
<feature type="compositionally biased region" description="Low complexity" evidence="1">
    <location>
        <begin position="155"/>
        <end position="169"/>
    </location>
</feature>
<feature type="compositionally biased region" description="Low complexity" evidence="1">
    <location>
        <begin position="128"/>
        <end position="147"/>
    </location>
</feature>
<sequence length="177" mass="18195">ALPVLPPRRRPRGRLAHQPRGPRRAPPAGVPALQPALHHVRVHRRAPADGAQARRRIGAVRPAQAAAEHPDRLRQAAHHPRRDRHAGGGDRAGAGPPRRGGGELRRAGADGDGAAPLARSRGVRAVRVRVPQLPGPGRVLAGAARPGGARGRDGGAPLPARAAAAAGRGNRSGGRGV</sequence>
<feature type="compositionally biased region" description="Basic and acidic residues" evidence="1">
    <location>
        <begin position="100"/>
        <end position="109"/>
    </location>
</feature>
<reference evidence="2" key="1">
    <citation type="submission" date="2020-02" db="EMBL/GenBank/DDBJ databases">
        <authorList>
            <person name="Meier V. D."/>
        </authorList>
    </citation>
    <scope>NUCLEOTIDE SEQUENCE</scope>
    <source>
        <strain evidence="2">AVDCRST_MAG68</strain>
    </source>
</reference>
<evidence type="ECO:0000256" key="1">
    <source>
        <dbReference type="SAM" id="MobiDB-lite"/>
    </source>
</evidence>
<organism evidence="2">
    <name type="scientific">uncultured Gemmatimonadota bacterium</name>
    <dbReference type="NCBI Taxonomy" id="203437"/>
    <lineage>
        <taxon>Bacteria</taxon>
        <taxon>Pseudomonadati</taxon>
        <taxon>Gemmatimonadota</taxon>
        <taxon>environmental samples</taxon>
    </lineage>
</organism>
<dbReference type="EMBL" id="CADCTW010000143">
    <property type="protein sequence ID" value="CAA9341384.1"/>
    <property type="molecule type" value="Genomic_DNA"/>
</dbReference>
<accession>A0A6J4LU27</accession>
<dbReference type="AlphaFoldDB" id="A0A6J4LU27"/>
<feature type="non-terminal residue" evidence="2">
    <location>
        <position position="177"/>
    </location>
</feature>
<feature type="compositionally biased region" description="Basic residues" evidence="1">
    <location>
        <begin position="7"/>
        <end position="23"/>
    </location>
</feature>
<feature type="non-terminal residue" evidence="2">
    <location>
        <position position="1"/>
    </location>
</feature>
<feature type="region of interest" description="Disordered" evidence="1">
    <location>
        <begin position="1"/>
        <end position="177"/>
    </location>
</feature>
<feature type="compositionally biased region" description="Basic residues" evidence="1">
    <location>
        <begin position="75"/>
        <end position="84"/>
    </location>
</feature>
<proteinExistence type="predicted"/>